<dbReference type="PANTHER" id="PTHR43722">
    <property type="entry name" value="PROLINE IMINOPEPTIDASE"/>
    <property type="match status" value="1"/>
</dbReference>
<dbReference type="Proteomes" id="UP000471120">
    <property type="component" value="Unassembled WGS sequence"/>
</dbReference>
<dbReference type="GO" id="GO:0006508">
    <property type="term" value="P:proteolysis"/>
    <property type="evidence" value="ECO:0007669"/>
    <property type="project" value="InterPro"/>
</dbReference>
<organism evidence="1 2">
    <name type="scientific">Rhodococcus rhodnii</name>
    <dbReference type="NCBI Taxonomy" id="38312"/>
    <lineage>
        <taxon>Bacteria</taxon>
        <taxon>Bacillati</taxon>
        <taxon>Actinomycetota</taxon>
        <taxon>Actinomycetes</taxon>
        <taxon>Mycobacteriales</taxon>
        <taxon>Nocardiaceae</taxon>
        <taxon>Rhodococcus</taxon>
    </lineage>
</organism>
<evidence type="ECO:0000313" key="2">
    <source>
        <dbReference type="Proteomes" id="UP000471120"/>
    </source>
</evidence>
<reference evidence="1 2" key="1">
    <citation type="submission" date="2018-07" db="EMBL/GenBank/DDBJ databases">
        <title>Genome sequence of Rhodococcus rhodnii ATCC 35071 from Rhodnius prolixus.</title>
        <authorList>
            <person name="Patel V."/>
            <person name="Vogel K.J."/>
        </authorList>
    </citation>
    <scope>NUCLEOTIDE SEQUENCE [LARGE SCALE GENOMIC DNA]</scope>
    <source>
        <strain evidence="1 2">ATCC 35071</strain>
    </source>
</reference>
<proteinExistence type="predicted"/>
<dbReference type="Gene3D" id="3.40.50.1820">
    <property type="entry name" value="alpha/beta hydrolase"/>
    <property type="match status" value="1"/>
</dbReference>
<keyword evidence="1" id="KW-0645">Protease</keyword>
<dbReference type="InterPro" id="IPR029058">
    <property type="entry name" value="AB_hydrolase_fold"/>
</dbReference>
<gene>
    <name evidence="1" type="ORF">DW322_11440</name>
</gene>
<protein>
    <submittedName>
        <fullName evidence="1">Prolyl aminopeptidase</fullName>
    </submittedName>
</protein>
<keyword evidence="1" id="KW-0031">Aminopeptidase</keyword>
<comment type="caution">
    <text evidence="1">The sequence shown here is derived from an EMBL/GenBank/DDBJ whole genome shotgun (WGS) entry which is preliminary data.</text>
</comment>
<dbReference type="InterPro" id="IPR005944">
    <property type="entry name" value="Pro_iminopeptidase"/>
</dbReference>
<dbReference type="EMBL" id="QRCM01000001">
    <property type="protein sequence ID" value="TXG90720.1"/>
    <property type="molecule type" value="Genomic_DNA"/>
</dbReference>
<dbReference type="PANTHER" id="PTHR43722:SF1">
    <property type="entry name" value="PROLINE IMINOPEPTIDASE"/>
    <property type="match status" value="1"/>
</dbReference>
<dbReference type="AlphaFoldDB" id="A0A6P2CFJ1"/>
<dbReference type="SUPFAM" id="SSF53474">
    <property type="entry name" value="alpha/beta-Hydrolases"/>
    <property type="match status" value="1"/>
</dbReference>
<keyword evidence="1" id="KW-0378">Hydrolase</keyword>
<name>A0A6P2CFJ1_9NOCA</name>
<sequence length="195" mass="21945">MLGLVLWAVSTTSRSEIDWITEGMGHIFPEAWDRFASYAERADIGYRRGIDRLVEAYADLAASPDPMIRDAASHEWALWEDTHVSLGRGSLARDPRWNDDRFRIAFVRLTTHYWSHDGFCTPPLLDGMERMRAIPGFLVHGRRDISSPLDTAWRLHGAWPSSTLMVDETGGHGTGEVPEYRRAAHAALLDTAAGR</sequence>
<dbReference type="GO" id="GO:0005737">
    <property type="term" value="C:cytoplasm"/>
    <property type="evidence" value="ECO:0007669"/>
    <property type="project" value="InterPro"/>
</dbReference>
<evidence type="ECO:0000313" key="1">
    <source>
        <dbReference type="EMBL" id="TXG90720.1"/>
    </source>
</evidence>
<accession>A0A6P2CFJ1</accession>
<dbReference type="GO" id="GO:0004177">
    <property type="term" value="F:aminopeptidase activity"/>
    <property type="evidence" value="ECO:0007669"/>
    <property type="project" value="UniProtKB-KW"/>
</dbReference>